<protein>
    <submittedName>
        <fullName evidence="5">Crp/Fnr family transcriptional regulator</fullName>
    </submittedName>
</protein>
<dbReference type="SUPFAM" id="SSF51206">
    <property type="entry name" value="cAMP-binding domain-like"/>
    <property type="match status" value="1"/>
</dbReference>
<dbReference type="Proteomes" id="UP001589798">
    <property type="component" value="Unassembled WGS sequence"/>
</dbReference>
<dbReference type="CDD" id="cd00038">
    <property type="entry name" value="CAP_ED"/>
    <property type="match status" value="1"/>
</dbReference>
<evidence type="ECO:0000256" key="1">
    <source>
        <dbReference type="ARBA" id="ARBA00023015"/>
    </source>
</evidence>
<sequence>MRSSHAADQIRHFRRHEHLARKEEVQDKVFRIEEGWACRYCLLADGRRQITALFLPGDYCEPQWLLAGRSDLPVIALTEVKVTEMPLAGIHAKPGDGVMKLLAGVVKTLNRQTDWIVSLGRKSATERVGSLLSELYARLREINRVMGDRCTIPLTQQDIADIVGLTPVHVNRVLGDLRQRGLVQFSGKTLVVPHPEELSMVAAAA</sequence>
<keyword evidence="2" id="KW-0238">DNA-binding</keyword>
<name>A0ABV6CTG3_9SPHN</name>
<dbReference type="Pfam" id="PF13545">
    <property type="entry name" value="HTH_Crp_2"/>
    <property type="match status" value="1"/>
</dbReference>
<dbReference type="Pfam" id="PF00027">
    <property type="entry name" value="cNMP_binding"/>
    <property type="match status" value="1"/>
</dbReference>
<comment type="caution">
    <text evidence="5">The sequence shown here is derived from an EMBL/GenBank/DDBJ whole genome shotgun (WGS) entry which is preliminary data.</text>
</comment>
<reference evidence="5 6" key="1">
    <citation type="submission" date="2024-09" db="EMBL/GenBank/DDBJ databases">
        <authorList>
            <person name="Sun Q."/>
            <person name="Mori K."/>
        </authorList>
    </citation>
    <scope>NUCLEOTIDE SEQUENCE [LARGE SCALE GENOMIC DNA]</scope>
    <source>
        <strain evidence="5 6">CCM 7706</strain>
    </source>
</reference>
<evidence type="ECO:0000313" key="5">
    <source>
        <dbReference type="EMBL" id="MFC0204014.1"/>
    </source>
</evidence>
<keyword evidence="6" id="KW-1185">Reference proteome</keyword>
<dbReference type="EMBL" id="JBHLWK010000010">
    <property type="protein sequence ID" value="MFC0204014.1"/>
    <property type="molecule type" value="Genomic_DNA"/>
</dbReference>
<dbReference type="InterPro" id="IPR000595">
    <property type="entry name" value="cNMP-bd_dom"/>
</dbReference>
<evidence type="ECO:0000313" key="6">
    <source>
        <dbReference type="Proteomes" id="UP001589798"/>
    </source>
</evidence>
<dbReference type="PRINTS" id="PR00034">
    <property type="entry name" value="HTHCRP"/>
</dbReference>
<dbReference type="InterPro" id="IPR018490">
    <property type="entry name" value="cNMP-bd_dom_sf"/>
</dbReference>
<dbReference type="InterPro" id="IPR012318">
    <property type="entry name" value="HTH_CRP"/>
</dbReference>
<accession>A0ABV6CTG3</accession>
<dbReference type="CDD" id="cd00092">
    <property type="entry name" value="HTH_CRP"/>
    <property type="match status" value="1"/>
</dbReference>
<evidence type="ECO:0000259" key="4">
    <source>
        <dbReference type="PROSITE" id="PS51063"/>
    </source>
</evidence>
<evidence type="ECO:0000256" key="3">
    <source>
        <dbReference type="ARBA" id="ARBA00023163"/>
    </source>
</evidence>
<keyword evidence="1" id="KW-0805">Transcription regulation</keyword>
<dbReference type="Gene3D" id="2.60.120.10">
    <property type="entry name" value="Jelly Rolls"/>
    <property type="match status" value="1"/>
</dbReference>
<organism evidence="5 6">
    <name type="scientific">Novosphingobium soli</name>
    <dbReference type="NCBI Taxonomy" id="574956"/>
    <lineage>
        <taxon>Bacteria</taxon>
        <taxon>Pseudomonadati</taxon>
        <taxon>Pseudomonadota</taxon>
        <taxon>Alphaproteobacteria</taxon>
        <taxon>Sphingomonadales</taxon>
        <taxon>Sphingomonadaceae</taxon>
        <taxon>Novosphingobium</taxon>
    </lineage>
</organism>
<dbReference type="SUPFAM" id="SSF46785">
    <property type="entry name" value="Winged helix' DNA-binding domain"/>
    <property type="match status" value="1"/>
</dbReference>
<dbReference type="Gene3D" id="1.10.10.10">
    <property type="entry name" value="Winged helix-like DNA-binding domain superfamily/Winged helix DNA-binding domain"/>
    <property type="match status" value="1"/>
</dbReference>
<dbReference type="RefSeq" id="WP_379486782.1">
    <property type="nucleotide sequence ID" value="NZ_JBHLWK010000010.1"/>
</dbReference>
<keyword evidence="3" id="KW-0804">Transcription</keyword>
<gene>
    <name evidence="5" type="ORF">ACFFJC_06980</name>
</gene>
<dbReference type="SMART" id="SM00419">
    <property type="entry name" value="HTH_CRP"/>
    <property type="match status" value="1"/>
</dbReference>
<dbReference type="InterPro" id="IPR014710">
    <property type="entry name" value="RmlC-like_jellyroll"/>
</dbReference>
<proteinExistence type="predicted"/>
<dbReference type="InterPro" id="IPR036388">
    <property type="entry name" value="WH-like_DNA-bd_sf"/>
</dbReference>
<dbReference type="PROSITE" id="PS51063">
    <property type="entry name" value="HTH_CRP_2"/>
    <property type="match status" value="1"/>
</dbReference>
<dbReference type="InterPro" id="IPR036390">
    <property type="entry name" value="WH_DNA-bd_sf"/>
</dbReference>
<feature type="domain" description="HTH crp-type" evidence="4">
    <location>
        <begin position="122"/>
        <end position="196"/>
    </location>
</feature>
<evidence type="ECO:0000256" key="2">
    <source>
        <dbReference type="ARBA" id="ARBA00023125"/>
    </source>
</evidence>